<reference evidence="2" key="1">
    <citation type="journal article" date="2019" name="Int. J. Syst. Evol. Microbiol.">
        <title>The Global Catalogue of Microorganisms (GCM) 10K type strain sequencing project: providing services to taxonomists for standard genome sequencing and annotation.</title>
        <authorList>
            <consortium name="The Broad Institute Genomics Platform"/>
            <consortium name="The Broad Institute Genome Sequencing Center for Infectious Disease"/>
            <person name="Wu L."/>
            <person name="Ma J."/>
        </authorList>
    </citation>
    <scope>NUCLEOTIDE SEQUENCE [LARGE SCALE GENOMIC DNA]</scope>
    <source>
        <strain evidence="2">JCM 17919</strain>
    </source>
</reference>
<evidence type="ECO:0000313" key="2">
    <source>
        <dbReference type="Proteomes" id="UP001501725"/>
    </source>
</evidence>
<comment type="caution">
    <text evidence="1">The sequence shown here is derived from an EMBL/GenBank/DDBJ whole genome shotgun (WGS) entry which is preliminary data.</text>
</comment>
<keyword evidence="2" id="KW-1185">Reference proteome</keyword>
<organism evidence="1 2">
    <name type="scientific">Flaviaesturariibacter amylovorans</name>
    <dbReference type="NCBI Taxonomy" id="1084520"/>
    <lineage>
        <taxon>Bacteria</taxon>
        <taxon>Pseudomonadati</taxon>
        <taxon>Bacteroidota</taxon>
        <taxon>Chitinophagia</taxon>
        <taxon>Chitinophagales</taxon>
        <taxon>Chitinophagaceae</taxon>
        <taxon>Flaviaestuariibacter</taxon>
    </lineage>
</organism>
<dbReference type="Proteomes" id="UP001501725">
    <property type="component" value="Unassembled WGS sequence"/>
</dbReference>
<name>A0ABP8GEE0_9BACT</name>
<accession>A0ABP8GEE0</accession>
<dbReference type="EMBL" id="BAABGY010000003">
    <property type="protein sequence ID" value="GAA4322821.1"/>
    <property type="molecule type" value="Genomic_DNA"/>
</dbReference>
<evidence type="ECO:0000313" key="1">
    <source>
        <dbReference type="EMBL" id="GAA4322821.1"/>
    </source>
</evidence>
<gene>
    <name evidence="1" type="ORF">GCM10023184_09350</name>
</gene>
<protein>
    <recommendedName>
        <fullName evidence="3">Alpha/beta hydrolase</fullName>
    </recommendedName>
</protein>
<sequence>MAICLFLSAALHAQPALQQYTALSGTLRIGPGAKDVLPLGERGYTLLLPEGPLLGLIVSLDDRRPDTAARALVALRAAARPAGLGILHLSSGIPIDLFHDDTGPRRADSLLRRLLQQYGKPGLPLFFLGVNLSGHRAMRYLRYQERAKRPPLNVRGIVFCDGVLDWVRMWHESDKGLRDRFAESAVFEGRLVTYLLQKFLGGTPRAREDAYLELSPYSYFDPRNRHLHLLRNLAVLAYSEPATHYWMNVKGKTVFDTNFPDMVGIVSELKRTGHADATLQLFNQPDDNTDRRNPDYTWGLVDKKVLVGWMLERCR</sequence>
<dbReference type="SUPFAM" id="SSF53474">
    <property type="entry name" value="alpha/beta-Hydrolases"/>
    <property type="match status" value="1"/>
</dbReference>
<dbReference type="InterPro" id="IPR029058">
    <property type="entry name" value="AB_hydrolase_fold"/>
</dbReference>
<evidence type="ECO:0008006" key="3">
    <source>
        <dbReference type="Google" id="ProtNLM"/>
    </source>
</evidence>
<proteinExistence type="predicted"/>